<dbReference type="AlphaFoldDB" id="A0A7X0MK12"/>
<keyword evidence="3" id="KW-0482">Metalloprotease</keyword>
<dbReference type="SUPFAM" id="SSF55486">
    <property type="entry name" value="Metalloproteases ('zincins'), catalytic domain"/>
    <property type="match status" value="1"/>
</dbReference>
<feature type="chain" id="PRO_5031034170" evidence="1">
    <location>
        <begin position="21"/>
        <end position="619"/>
    </location>
</feature>
<feature type="domain" description="PDZ" evidence="2">
    <location>
        <begin position="489"/>
        <end position="546"/>
    </location>
</feature>
<proteinExistence type="predicted"/>
<reference evidence="3 4" key="1">
    <citation type="submission" date="2020-08" db="EMBL/GenBank/DDBJ databases">
        <title>Genomic Encyclopedia of Type Strains, Phase IV (KMG-V): Genome sequencing to study the core and pangenomes of soil and plant-associated prokaryotes.</title>
        <authorList>
            <person name="Whitman W."/>
        </authorList>
    </citation>
    <scope>NUCLEOTIDE SEQUENCE [LARGE SCALE GENOMIC DNA]</scope>
    <source>
        <strain evidence="3 4">M2T3</strain>
    </source>
</reference>
<dbReference type="EMBL" id="JACHCC010000012">
    <property type="protein sequence ID" value="MBB6502082.1"/>
    <property type="molecule type" value="Genomic_DNA"/>
</dbReference>
<evidence type="ECO:0000313" key="3">
    <source>
        <dbReference type="EMBL" id="MBB6502082.1"/>
    </source>
</evidence>
<protein>
    <submittedName>
        <fullName evidence="3">Putative metalloprotease with PDZ domain</fullName>
    </submittedName>
</protein>
<evidence type="ECO:0000259" key="2">
    <source>
        <dbReference type="PROSITE" id="PS50106"/>
    </source>
</evidence>
<name>A0A7X0MK12_9SPHI</name>
<dbReference type="InterPro" id="IPR001478">
    <property type="entry name" value="PDZ"/>
</dbReference>
<dbReference type="SUPFAM" id="SSF50156">
    <property type="entry name" value="PDZ domain-like"/>
    <property type="match status" value="1"/>
</dbReference>
<dbReference type="Gene3D" id="2.60.40.3650">
    <property type="match status" value="1"/>
</dbReference>
<dbReference type="InterPro" id="IPR040756">
    <property type="entry name" value="Peptidase_M61_N"/>
</dbReference>
<organism evidence="3 4">
    <name type="scientific">Pedobacter cryoconitis</name>
    <dbReference type="NCBI Taxonomy" id="188932"/>
    <lineage>
        <taxon>Bacteria</taxon>
        <taxon>Pseudomonadati</taxon>
        <taxon>Bacteroidota</taxon>
        <taxon>Sphingobacteriia</taxon>
        <taxon>Sphingobacteriales</taxon>
        <taxon>Sphingobacteriaceae</taxon>
        <taxon>Pedobacter</taxon>
    </lineage>
</organism>
<sequence>MMKKYFIPLLLLAISSTAFAQKSSSNYKYSINLNDVVEDKLQVTLLTPKLKSGEAVFHLPKMVPGTYAIYDFGRYISAFKAFDKKGNQLKVNQTDLNSWKISDAGNLSKITYMVDDSWDSPEIKGPEIFQPAGTDIEKDKVFVINNFGFFGYFDGEKSIPFEVTVTKPAAFFGSTSLQANHLNPTTDQYNVPDYYSLADAPIMYNKPDTTVLHIGGADILISLYSPNQKATSADIAKGLKNMLEAQKEYLGGTLPVNKYAFIISLTDNTHIRSYGALEHSYSSFYFLPESFNPAQLAETVKNTASHEFFHIVTPLSIHSEEIGAFDYDHPKMSEHLWMYEGLTEYAAHHMQLKYGLVDFNSYLKTQAEKLNEAMHFNDTLAFTRMSKGVLDTFANQYNNVYAKGALIGLCLDIKLRQLSNGKYGTQNLMKDLSKTYGKTKSFKDDELFATITKLTYPEIGDFLNSYVAGTKKLPYKEIFASIGVDYEPFINVKKANFGKMGLGYNNQTNRLFVADTTGMNSYGKKMGYQKGDELVSINGQSIPEISKVRQFLDSVRTNLKEGMLTVVVSRKDSNGKAAEVKLSQPVEVQEDKQYNILKEYPVLTDEQKKLRAAWLNTKV</sequence>
<dbReference type="GO" id="GO:0006508">
    <property type="term" value="P:proteolysis"/>
    <property type="evidence" value="ECO:0007669"/>
    <property type="project" value="UniProtKB-KW"/>
</dbReference>
<dbReference type="InterPro" id="IPR027268">
    <property type="entry name" value="Peptidase_M4/M1_CTD_sf"/>
</dbReference>
<keyword evidence="3" id="KW-0645">Protease</keyword>
<dbReference type="Pfam" id="PF05299">
    <property type="entry name" value="Peptidase_M61"/>
    <property type="match status" value="1"/>
</dbReference>
<gene>
    <name evidence="3" type="ORF">HDF25_004259</name>
</gene>
<dbReference type="Gene3D" id="1.10.390.10">
    <property type="entry name" value="Neutral Protease Domain 2"/>
    <property type="match status" value="1"/>
</dbReference>
<dbReference type="PROSITE" id="PS50106">
    <property type="entry name" value="PDZ"/>
    <property type="match status" value="1"/>
</dbReference>
<evidence type="ECO:0000313" key="4">
    <source>
        <dbReference type="Proteomes" id="UP000521017"/>
    </source>
</evidence>
<dbReference type="RefSeq" id="WP_184628349.1">
    <property type="nucleotide sequence ID" value="NZ_JACHCC010000012.1"/>
</dbReference>
<dbReference type="InterPro" id="IPR007963">
    <property type="entry name" value="Peptidase_M61_catalytic"/>
</dbReference>
<evidence type="ECO:0000256" key="1">
    <source>
        <dbReference type="SAM" id="SignalP"/>
    </source>
</evidence>
<keyword evidence="1" id="KW-0732">Signal</keyword>
<dbReference type="Proteomes" id="UP000521017">
    <property type="component" value="Unassembled WGS sequence"/>
</dbReference>
<feature type="signal peptide" evidence="1">
    <location>
        <begin position="1"/>
        <end position="20"/>
    </location>
</feature>
<dbReference type="GO" id="GO:0008237">
    <property type="term" value="F:metallopeptidase activity"/>
    <property type="evidence" value="ECO:0007669"/>
    <property type="project" value="UniProtKB-KW"/>
</dbReference>
<keyword evidence="3" id="KW-0378">Hydrolase</keyword>
<comment type="caution">
    <text evidence="3">The sequence shown here is derived from an EMBL/GenBank/DDBJ whole genome shotgun (WGS) entry which is preliminary data.</text>
</comment>
<accession>A0A7X0MK12</accession>
<dbReference type="Pfam" id="PF17899">
    <property type="entry name" value="Peptidase_M61_N"/>
    <property type="match status" value="1"/>
</dbReference>
<dbReference type="InterPro" id="IPR036034">
    <property type="entry name" value="PDZ_sf"/>
</dbReference>